<feature type="domain" description="Calcineurin-like phosphoesterase" evidence="1">
    <location>
        <begin position="2"/>
        <end position="212"/>
    </location>
</feature>
<keyword evidence="3" id="KW-1185">Reference proteome</keyword>
<sequence>MIYLTGDTHGGIDLRKLTDKRLLGLSRQDYVIICGDFGFIYNWKKESRKERSWLKWFERQPYTLLFVDGNHECFPRLYDYPEITWHGGKVHVIRDNVMHLMRGEIFDLDDNTIFAMGGARSHDRGPVAGDTKAVEGRFWWPQEIPDEAEMQHGLDNLAAHGSHVDYIVTHCLPGSLQQRIKPAFGIDPLNTYLEQIMASTTYTHWYCGHYHIDQDQPHNISVLFNRLVELGETVSASLPRAGEPIYRRENKVGFFQDGKYTEGTITGIYPWGKARVKDQPVYDINVNGIVVPYVKESDIAGYGREE</sequence>
<dbReference type="Gene3D" id="3.60.21.10">
    <property type="match status" value="1"/>
</dbReference>
<dbReference type="Pfam" id="PF00149">
    <property type="entry name" value="Metallophos"/>
    <property type="match status" value="1"/>
</dbReference>
<comment type="caution">
    <text evidence="2">The sequence shown here is derived from an EMBL/GenBank/DDBJ whole genome shotgun (WGS) entry which is preliminary data.</text>
</comment>
<dbReference type="Proteomes" id="UP001286174">
    <property type="component" value="Unassembled WGS sequence"/>
</dbReference>
<dbReference type="InterPro" id="IPR004843">
    <property type="entry name" value="Calcineurin-like_PHP"/>
</dbReference>
<dbReference type="InterPro" id="IPR029052">
    <property type="entry name" value="Metallo-depent_PP-like"/>
</dbReference>
<dbReference type="GO" id="GO:0016787">
    <property type="term" value="F:hydrolase activity"/>
    <property type="evidence" value="ECO:0007669"/>
    <property type="project" value="InterPro"/>
</dbReference>
<dbReference type="AlphaFoldDB" id="A0AB35U873"/>
<protein>
    <submittedName>
        <fullName evidence="2">Metallophosphoesterase</fullName>
    </submittedName>
</protein>
<evidence type="ECO:0000313" key="3">
    <source>
        <dbReference type="Proteomes" id="UP001286174"/>
    </source>
</evidence>
<gene>
    <name evidence="2" type="ORF">MOZ60_09570</name>
</gene>
<proteinExistence type="predicted"/>
<dbReference type="EMBL" id="JALBUR010000032">
    <property type="protein sequence ID" value="MDX8420332.1"/>
    <property type="molecule type" value="Genomic_DNA"/>
</dbReference>
<dbReference type="RefSeq" id="WP_370596495.1">
    <property type="nucleotide sequence ID" value="NZ_JALBUR010000032.1"/>
</dbReference>
<organism evidence="2 3">
    <name type="scientific">Grylomicrobium aquisgranensis</name>
    <dbReference type="NCBI Taxonomy" id="2926318"/>
    <lineage>
        <taxon>Bacteria</taxon>
        <taxon>Bacillati</taxon>
        <taxon>Bacillota</taxon>
        <taxon>Erysipelotrichia</taxon>
        <taxon>Erysipelotrichales</taxon>
        <taxon>Erysipelotrichaceae</taxon>
        <taxon>Grylomicrobium</taxon>
    </lineage>
</organism>
<reference evidence="2 3" key="1">
    <citation type="submission" date="2022-03" db="EMBL/GenBank/DDBJ databases">
        <title>Novel taxa within the pig intestine.</title>
        <authorList>
            <person name="Wylensek D."/>
            <person name="Bishof K."/>
            <person name="Afrizal A."/>
            <person name="Clavel T."/>
        </authorList>
    </citation>
    <scope>NUCLEOTIDE SEQUENCE [LARGE SCALE GENOMIC DNA]</scope>
    <source>
        <strain evidence="2 3">CLA-KB-P133</strain>
    </source>
</reference>
<evidence type="ECO:0000313" key="2">
    <source>
        <dbReference type="EMBL" id="MDX8420332.1"/>
    </source>
</evidence>
<evidence type="ECO:0000259" key="1">
    <source>
        <dbReference type="Pfam" id="PF00149"/>
    </source>
</evidence>
<name>A0AB35U873_9FIRM</name>
<dbReference type="SUPFAM" id="SSF56300">
    <property type="entry name" value="Metallo-dependent phosphatases"/>
    <property type="match status" value="1"/>
</dbReference>
<accession>A0AB35U873</accession>